<dbReference type="SUPFAM" id="SSF53756">
    <property type="entry name" value="UDP-Glycosyltransferase/glycogen phosphorylase"/>
    <property type="match status" value="1"/>
</dbReference>
<dbReference type="Gene3D" id="3.40.50.2000">
    <property type="entry name" value="Glycogen Phosphorylase B"/>
    <property type="match status" value="2"/>
</dbReference>
<sequence>MEEYMNGVEVVRYRYAPQKLERLAYGAGILPNIKANPLLSFLIPLFVLAQIFSIIKLAHTKKFSIIHAHWLIPQGVSLWACSWALPKKTKLILTIHGTDQIVSSSHFLSSFKRVILRKFDIITTVSTPITKEIQQLLNRAEKNNVITAPMGIDDFFLHSPPNKQSPVTSIICVGRLVEEKNPLLVLKAFSLIAEKDKVRLHFAGLGPEMEKLISEIERLKLTNYVTMHGHLSHSELCSLLQSTHIIVQASDHEGLGLAVLEGMACGNVPILADYPAATDLVESGENGFIFSRGSESELRKHIEVLLQTPSLRSDMANRAREKAASFSWKNTAMLYKKIYSELLLFSDSPTEY</sequence>
<feature type="domain" description="Glycosyltransferase subfamily 4-like N-terminal" evidence="2">
    <location>
        <begin position="8"/>
        <end position="153"/>
    </location>
</feature>
<evidence type="ECO:0000313" key="3">
    <source>
        <dbReference type="EMBL" id="ABC31947.1"/>
    </source>
</evidence>
<dbReference type="GO" id="GO:0016757">
    <property type="term" value="F:glycosyltransferase activity"/>
    <property type="evidence" value="ECO:0007669"/>
    <property type="project" value="InterPro"/>
</dbReference>
<dbReference type="STRING" id="349521.HCH_05274"/>
<dbReference type="EMBL" id="CP000155">
    <property type="protein sequence ID" value="ABC31947.1"/>
    <property type="molecule type" value="Genomic_DNA"/>
</dbReference>
<keyword evidence="3" id="KW-0808">Transferase</keyword>
<dbReference type="HOGENOM" id="CLU_009583_2_4_6"/>
<dbReference type="Pfam" id="PF13439">
    <property type="entry name" value="Glyco_transf_4"/>
    <property type="match status" value="1"/>
</dbReference>
<dbReference type="InterPro" id="IPR050194">
    <property type="entry name" value="Glycosyltransferase_grp1"/>
</dbReference>
<organism evidence="3 4">
    <name type="scientific">Hahella chejuensis (strain KCTC 2396)</name>
    <dbReference type="NCBI Taxonomy" id="349521"/>
    <lineage>
        <taxon>Bacteria</taxon>
        <taxon>Pseudomonadati</taxon>
        <taxon>Pseudomonadota</taxon>
        <taxon>Gammaproteobacteria</taxon>
        <taxon>Oceanospirillales</taxon>
        <taxon>Hahellaceae</taxon>
        <taxon>Hahella</taxon>
    </lineage>
</organism>
<protein>
    <submittedName>
        <fullName evidence="3">Glycosyltransferase</fullName>
    </submittedName>
</protein>
<accession>Q2SBM7</accession>
<dbReference type="Pfam" id="PF00534">
    <property type="entry name" value="Glycos_transf_1"/>
    <property type="match status" value="1"/>
</dbReference>
<dbReference type="eggNOG" id="COG0438">
    <property type="taxonomic scope" value="Bacteria"/>
</dbReference>
<keyword evidence="4" id="KW-1185">Reference proteome</keyword>
<feature type="domain" description="Glycosyl transferase family 1" evidence="1">
    <location>
        <begin position="165"/>
        <end position="321"/>
    </location>
</feature>
<name>Q2SBM7_HAHCH</name>
<dbReference type="InterPro" id="IPR001296">
    <property type="entry name" value="Glyco_trans_1"/>
</dbReference>
<dbReference type="CAZy" id="GT4">
    <property type="family name" value="Glycosyltransferase Family 4"/>
</dbReference>
<evidence type="ECO:0000259" key="2">
    <source>
        <dbReference type="Pfam" id="PF13439"/>
    </source>
</evidence>
<dbReference type="PANTHER" id="PTHR45947">
    <property type="entry name" value="SULFOQUINOVOSYL TRANSFERASE SQD2"/>
    <property type="match status" value="1"/>
</dbReference>
<evidence type="ECO:0000259" key="1">
    <source>
        <dbReference type="Pfam" id="PF00534"/>
    </source>
</evidence>
<reference evidence="3 4" key="1">
    <citation type="journal article" date="2005" name="Nucleic Acids Res.">
        <title>Genomic blueprint of Hahella chejuensis, a marine microbe producing an algicidal agent.</title>
        <authorList>
            <person name="Jeong H."/>
            <person name="Yim J.H."/>
            <person name="Lee C."/>
            <person name="Choi S.-H."/>
            <person name="Park Y.K."/>
            <person name="Yoon S.H."/>
            <person name="Hur C.-G."/>
            <person name="Kang H.-Y."/>
            <person name="Kim D."/>
            <person name="Lee H.H."/>
            <person name="Park K.H."/>
            <person name="Park S.-H."/>
            <person name="Park H.-S."/>
            <person name="Lee H.K."/>
            <person name="Oh T.K."/>
            <person name="Kim J.F."/>
        </authorList>
    </citation>
    <scope>NUCLEOTIDE SEQUENCE [LARGE SCALE GENOMIC DNA]</scope>
    <source>
        <strain evidence="3 4">KCTC 2396</strain>
    </source>
</reference>
<dbReference type="Proteomes" id="UP000000238">
    <property type="component" value="Chromosome"/>
</dbReference>
<dbReference type="InterPro" id="IPR028098">
    <property type="entry name" value="Glyco_trans_4-like_N"/>
</dbReference>
<dbReference type="AlphaFoldDB" id="Q2SBM7"/>
<gene>
    <name evidence="3" type="ordered locus">HCH_05274</name>
</gene>
<evidence type="ECO:0000313" key="4">
    <source>
        <dbReference type="Proteomes" id="UP000000238"/>
    </source>
</evidence>
<dbReference type="PANTHER" id="PTHR45947:SF3">
    <property type="entry name" value="SULFOQUINOVOSYL TRANSFERASE SQD2"/>
    <property type="match status" value="1"/>
</dbReference>
<dbReference type="KEGG" id="hch:HCH_05274"/>
<proteinExistence type="predicted"/>